<dbReference type="Gene3D" id="3.30.950.30">
    <property type="entry name" value="Schlafen, AAA domain"/>
    <property type="match status" value="1"/>
</dbReference>
<evidence type="ECO:0000259" key="1">
    <source>
        <dbReference type="Pfam" id="PF04326"/>
    </source>
</evidence>
<reference evidence="2 3" key="1">
    <citation type="submission" date="2017-09" db="EMBL/GenBank/DDBJ databases">
        <title>Complete genome sequence of Verrucomicrobial strain HZ-65, isolated from freshwater.</title>
        <authorList>
            <person name="Choi A."/>
        </authorList>
    </citation>
    <scope>NUCLEOTIDE SEQUENCE [LARGE SCALE GENOMIC DNA]</scope>
    <source>
        <strain evidence="2 3">HZ-65</strain>
    </source>
</reference>
<evidence type="ECO:0000313" key="2">
    <source>
        <dbReference type="EMBL" id="ATC64804.1"/>
    </source>
</evidence>
<dbReference type="KEGG" id="vbh:CMV30_12970"/>
<dbReference type="Pfam" id="PF04326">
    <property type="entry name" value="SLFN_AlbA_2"/>
    <property type="match status" value="1"/>
</dbReference>
<dbReference type="Proteomes" id="UP000217265">
    <property type="component" value="Chromosome"/>
</dbReference>
<proteinExistence type="predicted"/>
<evidence type="ECO:0000313" key="3">
    <source>
        <dbReference type="Proteomes" id="UP000217265"/>
    </source>
</evidence>
<dbReference type="AlphaFoldDB" id="A0A290Q8G6"/>
<dbReference type="PANTHER" id="PTHR12155:SF41">
    <property type="entry name" value="SCHLAFEN ALBA-2 DOMAIN-CONTAINING PROTEIN"/>
    <property type="match status" value="1"/>
</dbReference>
<dbReference type="PANTHER" id="PTHR12155">
    <property type="entry name" value="SCHLAFEN"/>
    <property type="match status" value="1"/>
</dbReference>
<protein>
    <recommendedName>
        <fullName evidence="1">Schlafen AlbA-2 domain-containing protein</fullName>
    </recommendedName>
</protein>
<feature type="domain" description="Schlafen AlbA-2" evidence="1">
    <location>
        <begin position="17"/>
        <end position="146"/>
    </location>
</feature>
<keyword evidence="3" id="KW-1185">Reference proteome</keyword>
<sequence>MKAPPQFVLGEALKCEETRHVEFKEVKGPNPFGSISNAADEYAVAFLNSEGGRIYWGIRNTDRVVVGVELSASERERLREVVVGKLSEIQPQLDPGRFKLTLHPVINGEVNSTVVELEVPAGNSSKPFYTGGHGCFVRLDGVKKKLSGQQLTDWILSRVEKNTATTSGAVTEPQLLALAQRVRRILSGHGLQPGHLARFFSARKAPFTITFADQQNDAVFLRWLDESKTAWVAQTFGVRREWIDGEDSQIFDWCDYDKRPALFLKEISQYVDSLIYDEIPASPEALFVRYGSGKDWKRKGQNRVFVIVRVPLARLSNETIIFRYVSDFMPYYWDEGRTAVQLRAWARLLFITKNISCQGCEVPLEIAEKMEDNQLFLHEIFESPKLHRRCHDWHPEDYALYPQESRVAQPDAFFEHMIAFLKTHNLPHEPTRLQ</sequence>
<gene>
    <name evidence="2" type="ORF">CMV30_12970</name>
</gene>
<organism evidence="2 3">
    <name type="scientific">Nibricoccus aquaticus</name>
    <dbReference type="NCBI Taxonomy" id="2576891"/>
    <lineage>
        <taxon>Bacteria</taxon>
        <taxon>Pseudomonadati</taxon>
        <taxon>Verrucomicrobiota</taxon>
        <taxon>Opitutia</taxon>
        <taxon>Opitutales</taxon>
        <taxon>Opitutaceae</taxon>
        <taxon>Nibricoccus</taxon>
    </lineage>
</organism>
<dbReference type="InterPro" id="IPR029684">
    <property type="entry name" value="Schlafen"/>
</dbReference>
<dbReference type="OrthoDB" id="9764467at2"/>
<name>A0A290Q8G6_9BACT</name>
<dbReference type="InterPro" id="IPR038461">
    <property type="entry name" value="Schlafen_AlbA_2_dom_sf"/>
</dbReference>
<accession>A0A290Q8G6</accession>
<dbReference type="InterPro" id="IPR007421">
    <property type="entry name" value="Schlafen_AlbA_2_dom"/>
</dbReference>
<dbReference type="EMBL" id="CP023344">
    <property type="protein sequence ID" value="ATC64804.1"/>
    <property type="molecule type" value="Genomic_DNA"/>
</dbReference>
<dbReference type="RefSeq" id="WP_096056435.1">
    <property type="nucleotide sequence ID" value="NZ_CP023344.1"/>
</dbReference>